<feature type="compositionally biased region" description="Basic and acidic residues" evidence="1">
    <location>
        <begin position="1"/>
        <end position="22"/>
    </location>
</feature>
<dbReference type="InterPro" id="IPR007040">
    <property type="entry name" value="Ribosome_modulation_factor"/>
</dbReference>
<sequence length="88" mass="9677">MSVSVTREEFQEATREGRESGPGDKCPYPGGILAATWRRGHRESLAALNAEMVARIDAQRPTHLTDEAVTAAADQRLRVLDVIDQSRS</sequence>
<dbReference type="KEGG" id="git:C6V83_18105"/>
<dbReference type="Proteomes" id="UP000239814">
    <property type="component" value="Chromosome"/>
</dbReference>
<evidence type="ECO:0000256" key="1">
    <source>
        <dbReference type="SAM" id="MobiDB-lite"/>
    </source>
</evidence>
<keyword evidence="3" id="KW-1185">Reference proteome</keyword>
<proteinExistence type="predicted"/>
<organism evidence="2 3">
    <name type="scientific">Gordonia iterans</name>
    <dbReference type="NCBI Taxonomy" id="1004901"/>
    <lineage>
        <taxon>Bacteria</taxon>
        <taxon>Bacillati</taxon>
        <taxon>Actinomycetota</taxon>
        <taxon>Actinomycetes</taxon>
        <taxon>Mycobacteriales</taxon>
        <taxon>Gordoniaceae</taxon>
        <taxon>Gordonia</taxon>
    </lineage>
</organism>
<dbReference type="RefSeq" id="WP_105943595.1">
    <property type="nucleotide sequence ID" value="NZ_CP027433.1"/>
</dbReference>
<dbReference type="AlphaFoldDB" id="A0A2S0KJM3"/>
<evidence type="ECO:0000313" key="2">
    <source>
        <dbReference type="EMBL" id="AVM01892.1"/>
    </source>
</evidence>
<evidence type="ECO:0000313" key="3">
    <source>
        <dbReference type="Proteomes" id="UP000239814"/>
    </source>
</evidence>
<protein>
    <submittedName>
        <fullName evidence="2">Uncharacterized protein</fullName>
    </submittedName>
</protein>
<gene>
    <name evidence="2" type="ORF">C6V83_18105</name>
</gene>
<reference evidence="2 3" key="1">
    <citation type="submission" date="2018-03" db="EMBL/GenBank/DDBJ databases">
        <title>Characteristics and genome of n-alkane degrading marine bacteria Gordonia iterans isolated from crude oil contaminated in Tae-an, South Korea.</title>
        <authorList>
            <person name="Lee S.-S."/>
            <person name="Kim H."/>
        </authorList>
    </citation>
    <scope>NUCLEOTIDE SEQUENCE [LARGE SCALE GENOMIC DNA]</scope>
    <source>
        <strain evidence="2 3">Co17</strain>
    </source>
</reference>
<feature type="region of interest" description="Disordered" evidence="1">
    <location>
        <begin position="1"/>
        <end position="29"/>
    </location>
</feature>
<accession>A0A2S0KJM3</accession>
<dbReference type="EMBL" id="CP027433">
    <property type="protein sequence ID" value="AVM01892.1"/>
    <property type="molecule type" value="Genomic_DNA"/>
</dbReference>
<name>A0A2S0KJM3_9ACTN</name>
<dbReference type="Pfam" id="PF04957">
    <property type="entry name" value="RMF"/>
    <property type="match status" value="1"/>
</dbReference>